<name>A0ABS7C3P0_9BACL</name>
<dbReference type="InterPro" id="IPR010697">
    <property type="entry name" value="YspA"/>
</dbReference>
<feature type="non-terminal residue" evidence="1">
    <location>
        <position position="134"/>
    </location>
</feature>
<dbReference type="EMBL" id="JAHZIK010000379">
    <property type="protein sequence ID" value="MBW7455519.1"/>
    <property type="molecule type" value="Genomic_DNA"/>
</dbReference>
<reference evidence="1 2" key="1">
    <citation type="submission" date="2021-07" db="EMBL/GenBank/DDBJ databases">
        <title>Paenibacillus radiodurans sp. nov., isolated from the southeastern edge of Tengger Desert.</title>
        <authorList>
            <person name="Zhang G."/>
        </authorList>
    </citation>
    <scope>NUCLEOTIDE SEQUENCE [LARGE SCALE GENOMIC DNA]</scope>
    <source>
        <strain evidence="1 2">CCM 7311</strain>
    </source>
</reference>
<protein>
    <submittedName>
        <fullName evidence="1">SLOG family protein</fullName>
    </submittedName>
</protein>
<proteinExistence type="predicted"/>
<accession>A0ABS7C3P0</accession>
<keyword evidence="2" id="KW-1185">Reference proteome</keyword>
<evidence type="ECO:0000313" key="1">
    <source>
        <dbReference type="EMBL" id="MBW7455519.1"/>
    </source>
</evidence>
<sequence length="134" mass="15511">MKNLLVTGYRAHELNIFNQKHVGIPYIQKALTRRLFPLVEEGLEWVITPGQYGVDLWACEVVIALKHTYPQLKLSIIAAFQNPEEKWNDAKKEYYNEILKGVDHYASVSNQPYSGTWQFAARDDLLFRKTDGIL</sequence>
<comment type="caution">
    <text evidence="1">The sequence shown here is derived from an EMBL/GenBank/DDBJ whole genome shotgun (WGS) entry which is preliminary data.</text>
</comment>
<dbReference type="Proteomes" id="UP001519887">
    <property type="component" value="Unassembled WGS sequence"/>
</dbReference>
<dbReference type="SUPFAM" id="SSF102405">
    <property type="entry name" value="MCP/YpsA-like"/>
    <property type="match status" value="1"/>
</dbReference>
<organism evidence="1 2">
    <name type="scientific">Paenibacillus sepulcri</name>
    <dbReference type="NCBI Taxonomy" id="359917"/>
    <lineage>
        <taxon>Bacteria</taxon>
        <taxon>Bacillati</taxon>
        <taxon>Bacillota</taxon>
        <taxon>Bacilli</taxon>
        <taxon>Bacillales</taxon>
        <taxon>Paenibacillaceae</taxon>
        <taxon>Paenibacillus</taxon>
    </lineage>
</organism>
<dbReference type="NCBIfam" id="NF010181">
    <property type="entry name" value="PRK13660.1"/>
    <property type="match status" value="1"/>
</dbReference>
<gene>
    <name evidence="1" type="ORF">K0U00_15945</name>
</gene>
<dbReference type="PANTHER" id="PTHR38440">
    <property type="entry name" value="UPF0398 PROTEIN YPSA"/>
    <property type="match status" value="1"/>
</dbReference>
<dbReference type="PANTHER" id="PTHR38440:SF1">
    <property type="entry name" value="UPF0398 PROTEIN SPR0331"/>
    <property type="match status" value="1"/>
</dbReference>
<evidence type="ECO:0000313" key="2">
    <source>
        <dbReference type="Proteomes" id="UP001519887"/>
    </source>
</evidence>
<dbReference type="Pfam" id="PF06908">
    <property type="entry name" value="YpsA"/>
    <property type="match status" value="1"/>
</dbReference>
<dbReference type="Gene3D" id="3.40.50.450">
    <property type="match status" value="1"/>
</dbReference>